<evidence type="ECO:0000256" key="4">
    <source>
        <dbReference type="ARBA" id="ARBA00021907"/>
    </source>
</evidence>
<dbReference type="InterPro" id="IPR003838">
    <property type="entry name" value="ABC3_permease_C"/>
</dbReference>
<dbReference type="PANTHER" id="PTHR47755">
    <property type="entry name" value="CELL DIVISION PROTEIN FTSX"/>
    <property type="match status" value="1"/>
</dbReference>
<evidence type="ECO:0000313" key="17">
    <source>
        <dbReference type="Proteomes" id="UP000071778"/>
    </source>
</evidence>
<dbReference type="PIRSF" id="PIRSF003097">
    <property type="entry name" value="FtsX"/>
    <property type="match status" value="1"/>
</dbReference>
<comment type="similarity">
    <text evidence="2 12">Belongs to the ABC-4 integral membrane protein family. FtsX subfamily.</text>
</comment>
<keyword evidence="11 12" id="KW-0131">Cell cycle</keyword>
<accession>A0A127PL36</accession>
<dbReference type="InterPro" id="IPR047590">
    <property type="entry name" value="FtsX_proteobact-type"/>
</dbReference>
<feature type="transmembrane region" description="Helical" evidence="13">
    <location>
        <begin position="274"/>
        <end position="298"/>
    </location>
</feature>
<evidence type="ECO:0000256" key="10">
    <source>
        <dbReference type="ARBA" id="ARBA00023136"/>
    </source>
</evidence>
<sequence>MNIWLRQHWFALTDAFTHLLKSPGGFALNVLVVAIALALPFGGLTLMENVRPISEQLAVEPEISIFMALDTARDKATALAKPIDAVLQKHHSTAKVLFMPREDALISLKNKTGMDDALTTLGQNPLPDAYVLKLAGFHDAPDAGRIDVIAADLKALPGVDTVQVDSEWVKRLAALLAILRLVLLFLAATLAVVVVAVVFNTVRLQVLTQREEIAVAKLVGATDAFIHRPFYYTGALLGLCAGGLALGAVALGMQPLNQAIAEFARLYASEFRLLPLNWTATLALLAISAGLGLVGAVLSVRRHLARLA</sequence>
<evidence type="ECO:0000313" key="16">
    <source>
        <dbReference type="EMBL" id="AMP08352.1"/>
    </source>
</evidence>
<dbReference type="Gene3D" id="3.30.70.3040">
    <property type="match status" value="1"/>
</dbReference>
<reference evidence="16 17" key="1">
    <citation type="submission" date="2015-11" db="EMBL/GenBank/DDBJ databases">
        <title>Exploring the genomic traits of fungus-feeding bacterial genus Collimonas.</title>
        <authorList>
            <person name="Song C."/>
            <person name="Schmidt R."/>
            <person name="de Jager V."/>
            <person name="Krzyzanowska D."/>
            <person name="Jongedijk E."/>
            <person name="Cankar K."/>
            <person name="Beekwilder J."/>
            <person name="van Veen A."/>
            <person name="de Boer W."/>
            <person name="van Veen J.A."/>
            <person name="Garbeva P."/>
        </authorList>
    </citation>
    <scope>NUCLEOTIDE SEQUENCE [LARGE SCALE GENOMIC DNA]</scope>
    <source>
        <strain evidence="16 17">Ter282</strain>
    </source>
</reference>
<evidence type="ECO:0000259" key="15">
    <source>
        <dbReference type="Pfam" id="PF18075"/>
    </source>
</evidence>
<evidence type="ECO:0000259" key="14">
    <source>
        <dbReference type="Pfam" id="PF02687"/>
    </source>
</evidence>
<dbReference type="OrthoDB" id="9813411at2"/>
<keyword evidence="8 13" id="KW-0812">Transmembrane</keyword>
<dbReference type="GO" id="GO:0005886">
    <property type="term" value="C:plasma membrane"/>
    <property type="evidence" value="ECO:0007669"/>
    <property type="project" value="UniProtKB-SubCell"/>
</dbReference>
<evidence type="ECO:0000256" key="9">
    <source>
        <dbReference type="ARBA" id="ARBA00022989"/>
    </source>
</evidence>
<keyword evidence="7 12" id="KW-0132">Cell division</keyword>
<evidence type="ECO:0000256" key="7">
    <source>
        <dbReference type="ARBA" id="ARBA00022618"/>
    </source>
</evidence>
<gene>
    <name evidence="16" type="ORF">CAter282_0536</name>
</gene>
<dbReference type="Pfam" id="PF02687">
    <property type="entry name" value="FtsX"/>
    <property type="match status" value="1"/>
</dbReference>
<feature type="domain" description="ABC3 transporter permease C-terminal" evidence="14">
    <location>
        <begin position="185"/>
        <end position="302"/>
    </location>
</feature>
<evidence type="ECO:0000256" key="3">
    <source>
        <dbReference type="ARBA" id="ARBA00011160"/>
    </source>
</evidence>
<dbReference type="RefSeq" id="WP_061532159.1">
    <property type="nucleotide sequence ID" value="NZ_CP013233.1"/>
</dbReference>
<evidence type="ECO:0000256" key="5">
    <source>
        <dbReference type="ARBA" id="ARBA00022475"/>
    </source>
</evidence>
<keyword evidence="10 12" id="KW-0472">Membrane</keyword>
<evidence type="ECO:0000256" key="12">
    <source>
        <dbReference type="PIRNR" id="PIRNR003097"/>
    </source>
</evidence>
<dbReference type="NCBIfam" id="TIGR00439">
    <property type="entry name" value="FtsX_Gneg"/>
    <property type="match status" value="1"/>
</dbReference>
<organism evidence="16 17">
    <name type="scientific">Collimonas arenae</name>
    <dbReference type="NCBI Taxonomy" id="279058"/>
    <lineage>
        <taxon>Bacteria</taxon>
        <taxon>Pseudomonadati</taxon>
        <taxon>Pseudomonadota</taxon>
        <taxon>Betaproteobacteria</taxon>
        <taxon>Burkholderiales</taxon>
        <taxon>Oxalobacteraceae</taxon>
        <taxon>Collimonas</taxon>
    </lineage>
</organism>
<comment type="function">
    <text evidence="12">Part of the ABC transporter FtsEX involved in cellular division.</text>
</comment>
<keyword evidence="5 12" id="KW-1003">Cell membrane</keyword>
<dbReference type="PATRIC" id="fig|279058.17.peg.586"/>
<evidence type="ECO:0000256" key="2">
    <source>
        <dbReference type="ARBA" id="ARBA00007379"/>
    </source>
</evidence>
<dbReference type="Pfam" id="PF18075">
    <property type="entry name" value="FtsX_ECD"/>
    <property type="match status" value="1"/>
</dbReference>
<evidence type="ECO:0000256" key="6">
    <source>
        <dbReference type="ARBA" id="ARBA00022519"/>
    </source>
</evidence>
<keyword evidence="9 13" id="KW-1133">Transmembrane helix</keyword>
<feature type="transmembrane region" description="Helical" evidence="13">
    <location>
        <begin position="172"/>
        <end position="199"/>
    </location>
</feature>
<comment type="subunit">
    <text evidence="3">Forms a membrane-associated complex with FtsE.</text>
</comment>
<dbReference type="Proteomes" id="UP000071778">
    <property type="component" value="Chromosome"/>
</dbReference>
<comment type="subcellular location">
    <subcellularLocation>
        <location evidence="1">Cell inner membrane</location>
        <topology evidence="1">Multi-pass membrane protein</topology>
    </subcellularLocation>
</comment>
<proteinExistence type="inferred from homology"/>
<evidence type="ECO:0000256" key="13">
    <source>
        <dbReference type="SAM" id="Phobius"/>
    </source>
</evidence>
<keyword evidence="17" id="KW-1185">Reference proteome</keyword>
<protein>
    <recommendedName>
        <fullName evidence="4 12">Cell division protein FtsX</fullName>
    </recommendedName>
</protein>
<evidence type="ECO:0000256" key="11">
    <source>
        <dbReference type="ARBA" id="ARBA00023306"/>
    </source>
</evidence>
<feature type="transmembrane region" description="Helical" evidence="13">
    <location>
        <begin position="230"/>
        <end position="253"/>
    </location>
</feature>
<dbReference type="GO" id="GO:0032153">
    <property type="term" value="C:cell division site"/>
    <property type="evidence" value="ECO:0007669"/>
    <property type="project" value="TreeGrafter"/>
</dbReference>
<feature type="domain" description="FtsX extracellular" evidence="15">
    <location>
        <begin position="62"/>
        <end position="162"/>
    </location>
</feature>
<name>A0A127PL36_9BURK</name>
<feature type="transmembrane region" description="Helical" evidence="13">
    <location>
        <begin position="26"/>
        <end position="47"/>
    </location>
</feature>
<dbReference type="AlphaFoldDB" id="A0A127PL36"/>
<keyword evidence="6 12" id="KW-0997">Cell inner membrane</keyword>
<dbReference type="InterPro" id="IPR004513">
    <property type="entry name" value="FtsX"/>
</dbReference>
<dbReference type="PANTHER" id="PTHR47755:SF1">
    <property type="entry name" value="CELL DIVISION PROTEIN FTSX"/>
    <property type="match status" value="1"/>
</dbReference>
<evidence type="ECO:0000256" key="1">
    <source>
        <dbReference type="ARBA" id="ARBA00004429"/>
    </source>
</evidence>
<evidence type="ECO:0000256" key="8">
    <source>
        <dbReference type="ARBA" id="ARBA00022692"/>
    </source>
</evidence>
<dbReference type="GO" id="GO:0051301">
    <property type="term" value="P:cell division"/>
    <property type="evidence" value="ECO:0007669"/>
    <property type="project" value="UniProtKB-KW"/>
</dbReference>
<dbReference type="EMBL" id="CP013235">
    <property type="protein sequence ID" value="AMP08352.1"/>
    <property type="molecule type" value="Genomic_DNA"/>
</dbReference>
<dbReference type="InterPro" id="IPR040690">
    <property type="entry name" value="FtsX_ECD"/>
</dbReference>